<protein>
    <submittedName>
        <fullName evidence="10">Uncharacterized protein</fullName>
    </submittedName>
</protein>
<dbReference type="PROSITE" id="PS00099">
    <property type="entry name" value="THIOLASE_3"/>
    <property type="match status" value="1"/>
</dbReference>
<feature type="active site" description="Proton acceptor" evidence="5">
    <location>
        <position position="348"/>
    </location>
</feature>
<evidence type="ECO:0000256" key="4">
    <source>
        <dbReference type="ARBA" id="ARBA00023315"/>
    </source>
</evidence>
<accession>A0AAF3ETU3</accession>
<evidence type="ECO:0000256" key="5">
    <source>
        <dbReference type="PIRSR" id="PIRSR000429-1"/>
    </source>
</evidence>
<keyword evidence="9" id="KW-1185">Reference proteome</keyword>
<comment type="pathway">
    <text evidence="1">Lipid metabolism.</text>
</comment>
<proteinExistence type="inferred from homology"/>
<evidence type="ECO:0000313" key="10">
    <source>
        <dbReference type="WBParaSite" id="MBELARI_LOCUS17583"/>
    </source>
</evidence>
<comment type="similarity">
    <text evidence="2 6">Belongs to the thiolase-like superfamily. Thiolase family.</text>
</comment>
<dbReference type="SUPFAM" id="SSF53901">
    <property type="entry name" value="Thiolase-like"/>
    <property type="match status" value="2"/>
</dbReference>
<feature type="domain" description="Thiolase N-terminal" evidence="7">
    <location>
        <begin position="10"/>
        <end position="262"/>
    </location>
</feature>
<dbReference type="PROSITE" id="PS00737">
    <property type="entry name" value="THIOLASE_2"/>
    <property type="match status" value="1"/>
</dbReference>
<dbReference type="GO" id="GO:0006635">
    <property type="term" value="P:fatty acid beta-oxidation"/>
    <property type="evidence" value="ECO:0007669"/>
    <property type="project" value="TreeGrafter"/>
</dbReference>
<dbReference type="GO" id="GO:0005739">
    <property type="term" value="C:mitochondrion"/>
    <property type="evidence" value="ECO:0007669"/>
    <property type="project" value="TreeGrafter"/>
</dbReference>
<evidence type="ECO:0000259" key="7">
    <source>
        <dbReference type="Pfam" id="PF00108"/>
    </source>
</evidence>
<evidence type="ECO:0000256" key="1">
    <source>
        <dbReference type="ARBA" id="ARBA00005189"/>
    </source>
</evidence>
<dbReference type="Gene3D" id="3.40.47.10">
    <property type="match status" value="1"/>
</dbReference>
<dbReference type="AlphaFoldDB" id="A0AAF3ETU3"/>
<reference evidence="10" key="1">
    <citation type="submission" date="2024-02" db="UniProtKB">
        <authorList>
            <consortium name="WormBaseParasite"/>
        </authorList>
    </citation>
    <scope>IDENTIFICATION</scope>
</reference>
<dbReference type="GO" id="GO:0003985">
    <property type="term" value="F:acetyl-CoA C-acetyltransferase activity"/>
    <property type="evidence" value="ECO:0007669"/>
    <property type="project" value="TreeGrafter"/>
</dbReference>
<dbReference type="InterPro" id="IPR020615">
    <property type="entry name" value="Thiolase_acyl_enz_int_AS"/>
</dbReference>
<keyword evidence="4 6" id="KW-0012">Acyltransferase</keyword>
<dbReference type="Pfam" id="PF02803">
    <property type="entry name" value="Thiolase_C"/>
    <property type="match status" value="1"/>
</dbReference>
<dbReference type="PANTHER" id="PTHR18919">
    <property type="entry name" value="ACETYL-COA C-ACYLTRANSFERASE"/>
    <property type="match status" value="1"/>
</dbReference>
<dbReference type="NCBIfam" id="TIGR01930">
    <property type="entry name" value="AcCoA-C-Actrans"/>
    <property type="match status" value="1"/>
</dbReference>
<evidence type="ECO:0000256" key="3">
    <source>
        <dbReference type="ARBA" id="ARBA00022679"/>
    </source>
</evidence>
<organism evidence="9 10">
    <name type="scientific">Mesorhabditis belari</name>
    <dbReference type="NCBI Taxonomy" id="2138241"/>
    <lineage>
        <taxon>Eukaryota</taxon>
        <taxon>Metazoa</taxon>
        <taxon>Ecdysozoa</taxon>
        <taxon>Nematoda</taxon>
        <taxon>Chromadorea</taxon>
        <taxon>Rhabditida</taxon>
        <taxon>Rhabditina</taxon>
        <taxon>Rhabditomorpha</taxon>
        <taxon>Rhabditoidea</taxon>
        <taxon>Rhabditidae</taxon>
        <taxon>Mesorhabditinae</taxon>
        <taxon>Mesorhabditis</taxon>
    </lineage>
</organism>
<dbReference type="InterPro" id="IPR020616">
    <property type="entry name" value="Thiolase_N"/>
</dbReference>
<dbReference type="InterPro" id="IPR016039">
    <property type="entry name" value="Thiolase-like"/>
</dbReference>
<dbReference type="WBParaSite" id="MBELARI_LOCUS17583">
    <property type="protein sequence ID" value="MBELARI_LOCUS17583"/>
    <property type="gene ID" value="MBELARI_LOCUS17583"/>
</dbReference>
<feature type="active site" description="Acyl-thioester intermediate" evidence="5">
    <location>
        <position position="92"/>
    </location>
</feature>
<dbReference type="PIRSF" id="PIRSF000429">
    <property type="entry name" value="Ac-CoA_Ac_transf"/>
    <property type="match status" value="1"/>
</dbReference>
<dbReference type="InterPro" id="IPR002155">
    <property type="entry name" value="Thiolase"/>
</dbReference>
<keyword evidence="3 6" id="KW-0808">Transferase</keyword>
<evidence type="ECO:0000256" key="6">
    <source>
        <dbReference type="RuleBase" id="RU003557"/>
    </source>
</evidence>
<evidence type="ECO:0000259" key="8">
    <source>
        <dbReference type="Pfam" id="PF02803"/>
    </source>
</evidence>
<dbReference type="PROSITE" id="PS00098">
    <property type="entry name" value="THIOLASE_1"/>
    <property type="match status" value="1"/>
</dbReference>
<sequence>MSDQKPIAYLLSGVRTPIGSFRGALSTLSSVELGTIVAKEALKRADASPNQIEETFVGSVLTANGGQNVARQIAIAAGLPKDSQAVTVNKVCSSSLKALQLACLSIQAGYRERCLVVGAESMSQVPFYMPRGEIPYGGLKLIDGIAKDGLEDAIVQWPMGLCAEKSVTDYGITREQSDTYAIESYKKAANAWETGLFVNEVLTVQIPQKRGEPKICAEDEEFKKLMETKVPTLSASFKKDGGTITAANASSLNDGAVAGVVTAKLPQGSVALAEILGITEAGLDPVDFTVAPVFAARKLLAQFKIEPSAIALWEVNEAFSATALAFIKELNIDPLLVNVKGGAVALGHPLGMSGLRIVVSLAHSLKSGQLGVAAICNGGGEAMAVLLRKP</sequence>
<dbReference type="PANTHER" id="PTHR18919:SF133">
    <property type="entry name" value="ACETYL-COA C-ACETYLTRANSFERASE"/>
    <property type="match status" value="1"/>
</dbReference>
<dbReference type="Proteomes" id="UP000887575">
    <property type="component" value="Unassembled WGS sequence"/>
</dbReference>
<dbReference type="InterPro" id="IPR020617">
    <property type="entry name" value="Thiolase_C"/>
</dbReference>
<dbReference type="InterPro" id="IPR020613">
    <property type="entry name" value="Thiolase_CS"/>
</dbReference>
<feature type="active site" description="Proton acceptor" evidence="5">
    <location>
        <position position="376"/>
    </location>
</feature>
<feature type="domain" description="Thiolase C-terminal" evidence="8">
    <location>
        <begin position="271"/>
        <end position="388"/>
    </location>
</feature>
<dbReference type="CDD" id="cd00751">
    <property type="entry name" value="thiolase"/>
    <property type="match status" value="1"/>
</dbReference>
<evidence type="ECO:0000313" key="9">
    <source>
        <dbReference type="Proteomes" id="UP000887575"/>
    </source>
</evidence>
<name>A0AAF3ETU3_9BILA</name>
<dbReference type="Pfam" id="PF00108">
    <property type="entry name" value="Thiolase_N"/>
    <property type="match status" value="1"/>
</dbReference>
<dbReference type="InterPro" id="IPR020610">
    <property type="entry name" value="Thiolase_AS"/>
</dbReference>
<evidence type="ECO:0000256" key="2">
    <source>
        <dbReference type="ARBA" id="ARBA00010982"/>
    </source>
</evidence>